<dbReference type="KEGG" id="dea:FPZ08_11745"/>
<protein>
    <submittedName>
        <fullName evidence="2">RidA family protein</fullName>
    </submittedName>
</protein>
<dbReference type="EMBL" id="CP042304">
    <property type="protein sequence ID" value="QDZ11376.1"/>
    <property type="molecule type" value="Genomic_DNA"/>
</dbReference>
<dbReference type="RefSeq" id="WP_146290198.1">
    <property type="nucleotide sequence ID" value="NZ_CP042304.1"/>
</dbReference>
<dbReference type="GO" id="GO:0019239">
    <property type="term" value="F:deaminase activity"/>
    <property type="evidence" value="ECO:0007669"/>
    <property type="project" value="TreeGrafter"/>
</dbReference>
<sequence>MKEQISSPKLAKPNGHFSQATAIEAQGKLVFISGMTARTADGSVAGIGNVEVQTRQVCENLKAAVEAAGGSLDDIVRVDVYVRNIEHFPTIHKVRAEYFKAPVPASTMVEVAKMVNAEYLIEISAIAVLPNG</sequence>
<dbReference type="CDD" id="cd00448">
    <property type="entry name" value="YjgF_YER057c_UK114_family"/>
    <property type="match status" value="1"/>
</dbReference>
<comment type="similarity">
    <text evidence="1">Belongs to the RutC family.</text>
</comment>
<dbReference type="InterPro" id="IPR006175">
    <property type="entry name" value="YjgF/YER057c/UK114"/>
</dbReference>
<dbReference type="PANTHER" id="PTHR11803:SF58">
    <property type="entry name" value="PROTEIN HMF1-RELATED"/>
    <property type="match status" value="1"/>
</dbReference>
<evidence type="ECO:0000313" key="2">
    <source>
        <dbReference type="EMBL" id="QDZ11376.1"/>
    </source>
</evidence>
<reference evidence="2 3" key="1">
    <citation type="submission" date="2019-07" db="EMBL/GenBank/DDBJ databases">
        <title>Full genome sequence of Devosia sp. Gsoil 520.</title>
        <authorList>
            <person name="Im W.-T."/>
        </authorList>
    </citation>
    <scope>NUCLEOTIDE SEQUENCE [LARGE SCALE GENOMIC DNA]</scope>
    <source>
        <strain evidence="2 3">Gsoil 520</strain>
    </source>
</reference>
<organism evidence="2 3">
    <name type="scientific">Devosia ginsengisoli</name>
    <dbReference type="NCBI Taxonomy" id="400770"/>
    <lineage>
        <taxon>Bacteria</taxon>
        <taxon>Pseudomonadati</taxon>
        <taxon>Pseudomonadota</taxon>
        <taxon>Alphaproteobacteria</taxon>
        <taxon>Hyphomicrobiales</taxon>
        <taxon>Devosiaceae</taxon>
        <taxon>Devosia</taxon>
    </lineage>
</organism>
<name>A0A5B8LTI7_9HYPH</name>
<dbReference type="Proteomes" id="UP000315364">
    <property type="component" value="Chromosome"/>
</dbReference>
<evidence type="ECO:0000313" key="3">
    <source>
        <dbReference type="Proteomes" id="UP000315364"/>
    </source>
</evidence>
<proteinExistence type="inferred from homology"/>
<dbReference type="SUPFAM" id="SSF55298">
    <property type="entry name" value="YjgF-like"/>
    <property type="match status" value="1"/>
</dbReference>
<dbReference type="Gene3D" id="3.30.1330.40">
    <property type="entry name" value="RutC-like"/>
    <property type="match status" value="1"/>
</dbReference>
<dbReference type="PANTHER" id="PTHR11803">
    <property type="entry name" value="2-IMINOBUTANOATE/2-IMINOPROPANOATE DEAMINASE RIDA"/>
    <property type="match status" value="1"/>
</dbReference>
<dbReference type="GO" id="GO:0005829">
    <property type="term" value="C:cytosol"/>
    <property type="evidence" value="ECO:0007669"/>
    <property type="project" value="TreeGrafter"/>
</dbReference>
<dbReference type="InterPro" id="IPR035959">
    <property type="entry name" value="RutC-like_sf"/>
</dbReference>
<accession>A0A5B8LTI7</accession>
<dbReference type="Pfam" id="PF01042">
    <property type="entry name" value="Ribonuc_L-PSP"/>
    <property type="match status" value="1"/>
</dbReference>
<gene>
    <name evidence="2" type="ORF">FPZ08_11745</name>
</gene>
<evidence type="ECO:0000256" key="1">
    <source>
        <dbReference type="ARBA" id="ARBA00010552"/>
    </source>
</evidence>
<dbReference type="AlphaFoldDB" id="A0A5B8LTI7"/>
<dbReference type="OrthoDB" id="5520786at2"/>
<keyword evidence="3" id="KW-1185">Reference proteome</keyword>